<organism evidence="4 5">
    <name type="scientific">Piromyces finnis</name>
    <dbReference type="NCBI Taxonomy" id="1754191"/>
    <lineage>
        <taxon>Eukaryota</taxon>
        <taxon>Fungi</taxon>
        <taxon>Fungi incertae sedis</taxon>
        <taxon>Chytridiomycota</taxon>
        <taxon>Chytridiomycota incertae sedis</taxon>
        <taxon>Neocallimastigomycetes</taxon>
        <taxon>Neocallimastigales</taxon>
        <taxon>Neocallimastigaceae</taxon>
        <taxon>Piromyces</taxon>
    </lineage>
</organism>
<dbReference type="PANTHER" id="PTHR31978">
    <property type="entry name" value="INTRAFLAGELLAR TRANSPORT PROTEIN 20 HOMOLOG"/>
    <property type="match status" value="1"/>
</dbReference>
<dbReference type="Pfam" id="PF14931">
    <property type="entry name" value="IFT20"/>
    <property type="match status" value="1"/>
</dbReference>
<dbReference type="GO" id="GO:0061512">
    <property type="term" value="P:protein localization to cilium"/>
    <property type="evidence" value="ECO:0007669"/>
    <property type="project" value="TreeGrafter"/>
</dbReference>
<keyword evidence="2" id="KW-0175">Coiled coil</keyword>
<evidence type="ECO:0000313" key="5">
    <source>
        <dbReference type="Proteomes" id="UP000193719"/>
    </source>
</evidence>
<protein>
    <submittedName>
        <fullName evidence="4">Uncharacterized protein</fullName>
    </submittedName>
</protein>
<keyword evidence="3" id="KW-0966">Cell projection</keyword>
<reference evidence="4 5" key="1">
    <citation type="submission" date="2016-08" db="EMBL/GenBank/DDBJ databases">
        <title>Genomes of anaerobic fungi encode conserved fungal cellulosomes for biomass hydrolysis.</title>
        <authorList>
            <consortium name="DOE Joint Genome Institute"/>
            <person name="Haitjema C.H."/>
            <person name="Gilmore S.P."/>
            <person name="Henske J.K."/>
            <person name="Solomon K.V."/>
            <person name="De Groot R."/>
            <person name="Kuo A."/>
            <person name="Mondo S.J."/>
            <person name="Salamov A.A."/>
            <person name="Labutti K."/>
            <person name="Zhao Z."/>
            <person name="Chiniquy J."/>
            <person name="Barry K."/>
            <person name="Brewer H.M."/>
            <person name="Purvine S.O."/>
            <person name="Wright A.T."/>
            <person name="Boxma B."/>
            <person name="Van Alen T."/>
            <person name="Hackstein J.H."/>
            <person name="Baker S.E."/>
            <person name="Grigoriev I.V."/>
            <person name="O'Malley M.A."/>
        </authorList>
    </citation>
    <scope>NUCLEOTIDE SEQUENCE [LARGE SCALE GENOMIC DNA]</scope>
    <source>
        <strain evidence="5">finn</strain>
    </source>
</reference>
<sequence length="132" mass="15397">MNGITNGNDIIPTFDYTGKIRILESSNFEQSQQLKDQCREFVDKITEFSNIVSSFLDLLKEKSELIEKEKLKVIGLRNKAEKEAENRKISEQRLLFLIKERKAEYDRLTAQYDSLVKIEQEQTSFIETLSGK</sequence>
<dbReference type="EMBL" id="MCFH01000019">
    <property type="protein sequence ID" value="ORX51146.1"/>
    <property type="molecule type" value="Genomic_DNA"/>
</dbReference>
<dbReference type="PANTHER" id="PTHR31978:SF1">
    <property type="entry name" value="INTRAFLAGELLAR TRANSPORT PROTEIN 20 HOMOLOG"/>
    <property type="match status" value="1"/>
</dbReference>
<reference evidence="4 5" key="2">
    <citation type="submission" date="2016-08" db="EMBL/GenBank/DDBJ databases">
        <title>Pervasive Adenine N6-methylation of Active Genes in Fungi.</title>
        <authorList>
            <consortium name="DOE Joint Genome Institute"/>
            <person name="Mondo S.J."/>
            <person name="Dannebaum R.O."/>
            <person name="Kuo R.C."/>
            <person name="Labutti K."/>
            <person name="Haridas S."/>
            <person name="Kuo A."/>
            <person name="Salamov A."/>
            <person name="Ahrendt S.R."/>
            <person name="Lipzen A."/>
            <person name="Sullivan W."/>
            <person name="Andreopoulos W.B."/>
            <person name="Clum A."/>
            <person name="Lindquist E."/>
            <person name="Daum C."/>
            <person name="Ramamoorthy G.K."/>
            <person name="Gryganskyi A."/>
            <person name="Culley D."/>
            <person name="Magnuson J.K."/>
            <person name="James T.Y."/>
            <person name="O'Malley M.A."/>
            <person name="Stajich J.E."/>
            <person name="Spatafora J.W."/>
            <person name="Visel A."/>
            <person name="Grigoriev I.V."/>
        </authorList>
    </citation>
    <scope>NUCLEOTIDE SEQUENCE [LARGE SCALE GENOMIC DNA]</scope>
    <source>
        <strain evidence="5">finn</strain>
    </source>
</reference>
<dbReference type="GO" id="GO:0097730">
    <property type="term" value="C:non-motile cilium"/>
    <property type="evidence" value="ECO:0007669"/>
    <property type="project" value="TreeGrafter"/>
</dbReference>
<dbReference type="GO" id="GO:0005737">
    <property type="term" value="C:cytoplasm"/>
    <property type="evidence" value="ECO:0007669"/>
    <property type="project" value="TreeGrafter"/>
</dbReference>
<dbReference type="GO" id="GO:0060271">
    <property type="term" value="P:cilium assembly"/>
    <property type="evidence" value="ECO:0007669"/>
    <property type="project" value="TreeGrafter"/>
</dbReference>
<evidence type="ECO:0000313" key="4">
    <source>
        <dbReference type="EMBL" id="ORX51146.1"/>
    </source>
</evidence>
<dbReference type="GO" id="GO:0036064">
    <property type="term" value="C:ciliary basal body"/>
    <property type="evidence" value="ECO:0007669"/>
    <property type="project" value="TreeGrafter"/>
</dbReference>
<dbReference type="InterPro" id="IPR028172">
    <property type="entry name" value="FT20"/>
</dbReference>
<accession>A0A1Y1VAF1</accession>
<dbReference type="Proteomes" id="UP000193719">
    <property type="component" value="Unassembled WGS sequence"/>
</dbReference>
<evidence type="ECO:0000256" key="3">
    <source>
        <dbReference type="ARBA" id="ARBA00023273"/>
    </source>
</evidence>
<dbReference type="GO" id="GO:0030990">
    <property type="term" value="C:intraciliary transport particle"/>
    <property type="evidence" value="ECO:0007669"/>
    <property type="project" value="TreeGrafter"/>
</dbReference>
<dbReference type="OrthoDB" id="10254896at2759"/>
<keyword evidence="5" id="KW-1185">Reference proteome</keyword>
<comment type="subcellular location">
    <subcellularLocation>
        <location evidence="1">Cell projection</location>
        <location evidence="1">Cilium</location>
    </subcellularLocation>
</comment>
<dbReference type="AlphaFoldDB" id="A0A1Y1VAF1"/>
<evidence type="ECO:0000256" key="1">
    <source>
        <dbReference type="ARBA" id="ARBA00004138"/>
    </source>
</evidence>
<evidence type="ECO:0000256" key="2">
    <source>
        <dbReference type="ARBA" id="ARBA00023054"/>
    </source>
</evidence>
<dbReference type="STRING" id="1754191.A0A1Y1VAF1"/>
<dbReference type="GO" id="GO:0097546">
    <property type="term" value="C:ciliary base"/>
    <property type="evidence" value="ECO:0007669"/>
    <property type="project" value="TreeGrafter"/>
</dbReference>
<proteinExistence type="predicted"/>
<comment type="caution">
    <text evidence="4">The sequence shown here is derived from an EMBL/GenBank/DDBJ whole genome shotgun (WGS) entry which is preliminary data.</text>
</comment>
<gene>
    <name evidence="4" type="ORF">BCR36DRAFT_404250</name>
</gene>
<name>A0A1Y1VAF1_9FUNG</name>